<dbReference type="InterPro" id="IPR003131">
    <property type="entry name" value="T1-type_BTB"/>
</dbReference>
<proteinExistence type="predicted"/>
<organism evidence="2 3">
    <name type="scientific">Chaetoceros tenuissimus</name>
    <dbReference type="NCBI Taxonomy" id="426638"/>
    <lineage>
        <taxon>Eukaryota</taxon>
        <taxon>Sar</taxon>
        <taxon>Stramenopiles</taxon>
        <taxon>Ochrophyta</taxon>
        <taxon>Bacillariophyta</taxon>
        <taxon>Coscinodiscophyceae</taxon>
        <taxon>Chaetocerotophycidae</taxon>
        <taxon>Chaetocerotales</taxon>
        <taxon>Chaetocerotaceae</taxon>
        <taxon>Chaetoceros</taxon>
    </lineage>
</organism>
<evidence type="ECO:0000259" key="1">
    <source>
        <dbReference type="Pfam" id="PF02214"/>
    </source>
</evidence>
<protein>
    <submittedName>
        <fullName evidence="2">POZ domain-containing protein</fullName>
    </submittedName>
</protein>
<gene>
    <name evidence="2" type="ORF">CTEN210_12840</name>
</gene>
<dbReference type="InterPro" id="IPR011333">
    <property type="entry name" value="SKP1/BTB/POZ_sf"/>
</dbReference>
<dbReference type="Proteomes" id="UP001054902">
    <property type="component" value="Unassembled WGS sequence"/>
</dbReference>
<dbReference type="PANTHER" id="PTHR14499:SF136">
    <property type="entry name" value="GH08630P"/>
    <property type="match status" value="1"/>
</dbReference>
<dbReference type="Gene3D" id="3.30.710.10">
    <property type="entry name" value="Potassium Channel Kv1.1, Chain A"/>
    <property type="match status" value="1"/>
</dbReference>
<dbReference type="AlphaFoldDB" id="A0AAD3D275"/>
<reference evidence="2 3" key="1">
    <citation type="journal article" date="2021" name="Sci. Rep.">
        <title>The genome of the diatom Chaetoceros tenuissimus carries an ancient integrated fragment of an extant virus.</title>
        <authorList>
            <person name="Hongo Y."/>
            <person name="Kimura K."/>
            <person name="Takaki Y."/>
            <person name="Yoshida Y."/>
            <person name="Baba S."/>
            <person name="Kobayashi G."/>
            <person name="Nagasaki K."/>
            <person name="Hano T."/>
            <person name="Tomaru Y."/>
        </authorList>
    </citation>
    <scope>NUCLEOTIDE SEQUENCE [LARGE SCALE GENOMIC DNA]</scope>
    <source>
        <strain evidence="2 3">NIES-3715</strain>
    </source>
</reference>
<dbReference type="SUPFAM" id="SSF54695">
    <property type="entry name" value="POZ domain"/>
    <property type="match status" value="1"/>
</dbReference>
<dbReference type="Pfam" id="PF02214">
    <property type="entry name" value="BTB_2"/>
    <property type="match status" value="1"/>
</dbReference>
<comment type="caution">
    <text evidence="2">The sequence shown here is derived from an EMBL/GenBank/DDBJ whole genome shotgun (WGS) entry which is preliminary data.</text>
</comment>
<dbReference type="CDD" id="cd18316">
    <property type="entry name" value="BTB_POZ_KCTD-like"/>
    <property type="match status" value="1"/>
</dbReference>
<dbReference type="EMBL" id="BLLK01000051">
    <property type="protein sequence ID" value="GFH56364.1"/>
    <property type="molecule type" value="Genomic_DNA"/>
</dbReference>
<dbReference type="PANTHER" id="PTHR14499">
    <property type="entry name" value="POTASSIUM CHANNEL TETRAMERIZATION DOMAIN-CONTAINING"/>
    <property type="match status" value="1"/>
</dbReference>
<evidence type="ECO:0000313" key="2">
    <source>
        <dbReference type="EMBL" id="GFH56364.1"/>
    </source>
</evidence>
<accession>A0AAD3D275</accession>
<feature type="domain" description="Potassium channel tetramerisation-type BTB" evidence="1">
    <location>
        <begin position="8"/>
        <end position="92"/>
    </location>
</feature>
<evidence type="ECO:0000313" key="3">
    <source>
        <dbReference type="Proteomes" id="UP001054902"/>
    </source>
</evidence>
<dbReference type="GO" id="GO:0051260">
    <property type="term" value="P:protein homooligomerization"/>
    <property type="evidence" value="ECO:0007669"/>
    <property type="project" value="InterPro"/>
</dbReference>
<name>A0AAD3D275_9STRA</name>
<keyword evidence="3" id="KW-1185">Reference proteome</keyword>
<sequence>MTSTAQTIKFNVGGTHYEVSKVLLDRFRGSMLQREASRVWNEGADEVFIEGNGHRFQYVLDFMRYRKVTLPSSERNDVFVTEMEYYGLQRFLVANARAAYETIKFNVDGTFREVPISLLERRQDTMYYRKAVEALRAGRNEVIAEGNDWRYIGNKIFNHH</sequence>